<dbReference type="RefSeq" id="WP_119297349.1">
    <property type="nucleotide sequence ID" value="NZ_BHGK01000001.1"/>
</dbReference>
<comment type="caution">
    <text evidence="1">The sequence shown here is derived from an EMBL/GenBank/DDBJ whole genome shotgun (WGS) entry which is preliminary data.</text>
</comment>
<organism evidence="1 2">
    <name type="scientific">Mediterraneibacter butyricigenes</name>
    <dbReference type="NCBI Taxonomy" id="2316025"/>
    <lineage>
        <taxon>Bacteria</taxon>
        <taxon>Bacillati</taxon>
        <taxon>Bacillota</taxon>
        <taxon>Clostridia</taxon>
        <taxon>Lachnospirales</taxon>
        <taxon>Lachnospiraceae</taxon>
        <taxon>Mediterraneibacter</taxon>
    </lineage>
</organism>
<protein>
    <submittedName>
        <fullName evidence="1">Uncharacterized protein</fullName>
    </submittedName>
</protein>
<evidence type="ECO:0000313" key="1">
    <source>
        <dbReference type="EMBL" id="GCA65826.1"/>
    </source>
</evidence>
<reference evidence="2" key="1">
    <citation type="submission" date="2018-09" db="EMBL/GenBank/DDBJ databases">
        <title>Draft Genome Sequence of Mediterraneibacter sp. KCTC 15684.</title>
        <authorList>
            <person name="Kim J.S."/>
            <person name="Han K.I."/>
            <person name="Suh M.K."/>
            <person name="Lee K.C."/>
            <person name="Eom M.K."/>
            <person name="Lee J.H."/>
            <person name="Park S.H."/>
            <person name="Kang S.W."/>
            <person name="Park J.E."/>
            <person name="Oh B.S."/>
            <person name="Yu S.Y."/>
            <person name="Choi S.H."/>
            <person name="Lee D.H."/>
            <person name="Yoon H."/>
            <person name="Kim B."/>
            <person name="Yang S.J."/>
            <person name="Lee J.S."/>
        </authorList>
    </citation>
    <scope>NUCLEOTIDE SEQUENCE [LARGE SCALE GENOMIC DNA]</scope>
    <source>
        <strain evidence="2">KCTC 15684</strain>
    </source>
</reference>
<accession>A0A391P1K4</accession>
<dbReference type="Proteomes" id="UP000265643">
    <property type="component" value="Unassembled WGS sequence"/>
</dbReference>
<keyword evidence="2" id="KW-1185">Reference proteome</keyword>
<evidence type="ECO:0000313" key="2">
    <source>
        <dbReference type="Proteomes" id="UP000265643"/>
    </source>
</evidence>
<gene>
    <name evidence="1" type="ORF">KGMB01110_02620</name>
</gene>
<sequence length="306" mass="36620">MGKIDLRYDDYAQSANTIFNFMKKSEYLKEILEKKAIIPRYCKENLEYLNIHNGDIAFPEAMVLQKCFCDIPFHKLTETFYLNPVGEIYSNLSSDEKKRIKNNYTHTDFYGEYGIAFSKEWGEKNNLQPIHYLNEQSQYTRYFSEIVEQVLNTDNVSDAYVDDILDRLCFIKPLRGIMKRKNKKETGEEIEIEFQKNFHDEKEWRYVPGREAVRNTNIERVVANQYLLEMDINSRLSTRQYEKLWLLYNYEDIRYIIVPNASERIDFINTILNIPEEQFTSESDIMTQKYILISKILVLAEIRKDW</sequence>
<dbReference type="InterPro" id="IPR021223">
    <property type="entry name" value="AbiGi"/>
</dbReference>
<dbReference type="Pfam" id="PF10899">
    <property type="entry name" value="AbiGi"/>
    <property type="match status" value="1"/>
</dbReference>
<dbReference type="AlphaFoldDB" id="A0A391P1K4"/>
<dbReference type="EMBL" id="BHGK01000001">
    <property type="protein sequence ID" value="GCA65826.1"/>
    <property type="molecule type" value="Genomic_DNA"/>
</dbReference>
<proteinExistence type="predicted"/>
<name>A0A391P1K4_9FIRM</name>